<dbReference type="InterPro" id="IPR008920">
    <property type="entry name" value="TF_FadR/GntR_C"/>
</dbReference>
<organism evidence="5 6">
    <name type="scientific">Pararoseomonas baculiformis</name>
    <dbReference type="NCBI Taxonomy" id="2820812"/>
    <lineage>
        <taxon>Bacteria</taxon>
        <taxon>Pseudomonadati</taxon>
        <taxon>Pseudomonadota</taxon>
        <taxon>Alphaproteobacteria</taxon>
        <taxon>Acetobacterales</taxon>
        <taxon>Acetobacteraceae</taxon>
        <taxon>Pararoseomonas</taxon>
    </lineage>
</organism>
<protein>
    <submittedName>
        <fullName evidence="5">GntR family transcriptional regulator</fullName>
    </submittedName>
</protein>
<dbReference type="PANTHER" id="PTHR43537:SF49">
    <property type="entry name" value="TRANSCRIPTIONAL REGULATORY PROTEIN"/>
    <property type="match status" value="1"/>
</dbReference>
<dbReference type="Gene3D" id="1.10.10.10">
    <property type="entry name" value="Winged helix-like DNA-binding domain superfamily/Winged helix DNA-binding domain"/>
    <property type="match status" value="1"/>
</dbReference>
<evidence type="ECO:0000256" key="2">
    <source>
        <dbReference type="ARBA" id="ARBA00023125"/>
    </source>
</evidence>
<dbReference type="Pfam" id="PF07729">
    <property type="entry name" value="FCD"/>
    <property type="match status" value="1"/>
</dbReference>
<accession>A0ABS4AI41</accession>
<name>A0ABS4AI41_9PROT</name>
<dbReference type="InterPro" id="IPR036388">
    <property type="entry name" value="WH-like_DNA-bd_sf"/>
</dbReference>
<dbReference type="SMART" id="SM00895">
    <property type="entry name" value="FCD"/>
    <property type="match status" value="1"/>
</dbReference>
<dbReference type="InterPro" id="IPR011711">
    <property type="entry name" value="GntR_C"/>
</dbReference>
<dbReference type="Pfam" id="PF00392">
    <property type="entry name" value="GntR"/>
    <property type="match status" value="1"/>
</dbReference>
<dbReference type="InterPro" id="IPR036390">
    <property type="entry name" value="WH_DNA-bd_sf"/>
</dbReference>
<dbReference type="InterPro" id="IPR000524">
    <property type="entry name" value="Tscrpt_reg_HTH_GntR"/>
</dbReference>
<reference evidence="5 6" key="1">
    <citation type="submission" date="2021-03" db="EMBL/GenBank/DDBJ databases">
        <authorList>
            <person name="So Y."/>
        </authorList>
    </citation>
    <scope>NUCLEOTIDE SEQUENCE [LARGE SCALE GENOMIC DNA]</scope>
    <source>
        <strain evidence="5 6">SSH11</strain>
    </source>
</reference>
<dbReference type="SMART" id="SM00345">
    <property type="entry name" value="HTH_GNTR"/>
    <property type="match status" value="1"/>
</dbReference>
<sequence>MVIEAPRPSRSSGSEAYDLLLEAIDSGALPAGTRLREAELAERFRISRTPVREALKRLEAQGLVLHEPHHGAVVASLDYGQMTELYHMREVLEGTAAGLAATHATATEVEILREMVERDRGLLEDPVALAATNRAFHRQIRLSARNRFLNAMLENMRISLALLAGTTLAVPKRGAESVEEHAAIMAAIEARDAAAAEAAARRHIRNAFKVRIGLEHWEGRRG</sequence>
<comment type="caution">
    <text evidence="5">The sequence shown here is derived from an EMBL/GenBank/DDBJ whole genome shotgun (WGS) entry which is preliminary data.</text>
</comment>
<keyword evidence="3" id="KW-0804">Transcription</keyword>
<keyword evidence="2" id="KW-0238">DNA-binding</keyword>
<dbReference type="CDD" id="cd07377">
    <property type="entry name" value="WHTH_GntR"/>
    <property type="match status" value="1"/>
</dbReference>
<dbReference type="SUPFAM" id="SSF46785">
    <property type="entry name" value="Winged helix' DNA-binding domain"/>
    <property type="match status" value="1"/>
</dbReference>
<evidence type="ECO:0000256" key="3">
    <source>
        <dbReference type="ARBA" id="ARBA00023163"/>
    </source>
</evidence>
<evidence type="ECO:0000259" key="4">
    <source>
        <dbReference type="PROSITE" id="PS50949"/>
    </source>
</evidence>
<dbReference type="EMBL" id="JAGIZB010000019">
    <property type="protein sequence ID" value="MBP0446685.1"/>
    <property type="molecule type" value="Genomic_DNA"/>
</dbReference>
<keyword evidence="6" id="KW-1185">Reference proteome</keyword>
<evidence type="ECO:0000313" key="5">
    <source>
        <dbReference type="EMBL" id="MBP0446685.1"/>
    </source>
</evidence>
<dbReference type="PROSITE" id="PS50949">
    <property type="entry name" value="HTH_GNTR"/>
    <property type="match status" value="1"/>
</dbReference>
<dbReference type="PRINTS" id="PR00035">
    <property type="entry name" value="HTHGNTR"/>
</dbReference>
<evidence type="ECO:0000256" key="1">
    <source>
        <dbReference type="ARBA" id="ARBA00023015"/>
    </source>
</evidence>
<feature type="domain" description="HTH gntR-type" evidence="4">
    <location>
        <begin position="10"/>
        <end position="77"/>
    </location>
</feature>
<evidence type="ECO:0000313" key="6">
    <source>
        <dbReference type="Proteomes" id="UP000681594"/>
    </source>
</evidence>
<proteinExistence type="predicted"/>
<gene>
    <name evidence="5" type="ORF">J8J14_18065</name>
</gene>
<dbReference type="Proteomes" id="UP000681594">
    <property type="component" value="Unassembled WGS sequence"/>
</dbReference>
<dbReference type="PANTHER" id="PTHR43537">
    <property type="entry name" value="TRANSCRIPTIONAL REGULATOR, GNTR FAMILY"/>
    <property type="match status" value="1"/>
</dbReference>
<keyword evidence="1" id="KW-0805">Transcription regulation</keyword>
<dbReference type="SUPFAM" id="SSF48008">
    <property type="entry name" value="GntR ligand-binding domain-like"/>
    <property type="match status" value="1"/>
</dbReference>
<dbReference type="Gene3D" id="1.20.120.530">
    <property type="entry name" value="GntR ligand-binding domain-like"/>
    <property type="match status" value="1"/>
</dbReference>